<dbReference type="Pfam" id="PF02637">
    <property type="entry name" value="GatB_Yqey"/>
    <property type="match status" value="1"/>
</dbReference>
<evidence type="ECO:0000256" key="3">
    <source>
        <dbReference type="ARBA" id="ARBA00016923"/>
    </source>
</evidence>
<evidence type="ECO:0000256" key="10">
    <source>
        <dbReference type="ARBA" id="ARBA00047913"/>
    </source>
</evidence>
<dbReference type="AlphaFoldDB" id="A0A2A7RZ03"/>
<dbReference type="GO" id="GO:0016740">
    <property type="term" value="F:transferase activity"/>
    <property type="evidence" value="ECO:0007669"/>
    <property type="project" value="UniProtKB-KW"/>
</dbReference>
<evidence type="ECO:0000256" key="7">
    <source>
        <dbReference type="ARBA" id="ARBA00022917"/>
    </source>
</evidence>
<proteinExistence type="inferred from homology"/>
<comment type="function">
    <text evidence="8 11">Allows the formation of correctly charged Asn-tRNA(Asn) or Gln-tRNA(Gln) through the transamidation of misacylated Asp-tRNA(Asn) or Glu-tRNA(Gln) in organisms which lack either or both of asparaginyl-tRNA or glutaminyl-tRNA synthetases. The reaction takes place in the presence of glutamine and ATP through an activated phospho-Asp-tRNA(Asn) or phospho-Glu-tRNA(Gln).</text>
</comment>
<dbReference type="NCBIfam" id="NF004012">
    <property type="entry name" value="PRK05477.1-2"/>
    <property type="match status" value="1"/>
</dbReference>
<accession>A0A2A7RZ03</accession>
<dbReference type="Pfam" id="PF02934">
    <property type="entry name" value="GatB_N"/>
    <property type="match status" value="1"/>
</dbReference>
<evidence type="ECO:0000256" key="1">
    <source>
        <dbReference type="ARBA" id="ARBA00005306"/>
    </source>
</evidence>
<evidence type="ECO:0000256" key="2">
    <source>
        <dbReference type="ARBA" id="ARBA00011123"/>
    </source>
</evidence>
<dbReference type="InterPro" id="IPR003789">
    <property type="entry name" value="Asn/Gln_tRNA_amidoTrase-B-like"/>
</dbReference>
<comment type="catalytic activity">
    <reaction evidence="9 11">
        <text>L-aspartyl-tRNA(Asn) + L-glutamine + ATP + H2O = L-asparaginyl-tRNA(Asn) + L-glutamate + ADP + phosphate + 2 H(+)</text>
        <dbReference type="Rhea" id="RHEA:14513"/>
        <dbReference type="Rhea" id="RHEA-COMP:9674"/>
        <dbReference type="Rhea" id="RHEA-COMP:9677"/>
        <dbReference type="ChEBI" id="CHEBI:15377"/>
        <dbReference type="ChEBI" id="CHEBI:15378"/>
        <dbReference type="ChEBI" id="CHEBI:29985"/>
        <dbReference type="ChEBI" id="CHEBI:30616"/>
        <dbReference type="ChEBI" id="CHEBI:43474"/>
        <dbReference type="ChEBI" id="CHEBI:58359"/>
        <dbReference type="ChEBI" id="CHEBI:78515"/>
        <dbReference type="ChEBI" id="CHEBI:78516"/>
        <dbReference type="ChEBI" id="CHEBI:456216"/>
    </reaction>
</comment>
<dbReference type="FunFam" id="1.10.10.410:FF:000001">
    <property type="entry name" value="Aspartyl/glutamyl-tRNA(Asn/Gln) amidotransferase subunit B"/>
    <property type="match status" value="1"/>
</dbReference>
<dbReference type="InterPro" id="IPR014746">
    <property type="entry name" value="Gln_synth/guanido_kin_cat_dom"/>
</dbReference>
<evidence type="ECO:0000256" key="5">
    <source>
        <dbReference type="ARBA" id="ARBA00022741"/>
    </source>
</evidence>
<dbReference type="GO" id="GO:0050567">
    <property type="term" value="F:glutaminyl-tRNA synthase (glutamine-hydrolyzing) activity"/>
    <property type="evidence" value="ECO:0007669"/>
    <property type="project" value="UniProtKB-UniRule"/>
</dbReference>
<dbReference type="GO" id="GO:0006412">
    <property type="term" value="P:translation"/>
    <property type="evidence" value="ECO:0007669"/>
    <property type="project" value="UniProtKB-UniRule"/>
</dbReference>
<dbReference type="RefSeq" id="WP_017920014.1">
    <property type="nucleotide sequence ID" value="NZ_CADEQH010000014.1"/>
</dbReference>
<dbReference type="Gene3D" id="1.10.10.410">
    <property type="match status" value="1"/>
</dbReference>
<dbReference type="PROSITE" id="PS01234">
    <property type="entry name" value="GATB"/>
    <property type="match status" value="1"/>
</dbReference>
<dbReference type="InterPro" id="IPR018027">
    <property type="entry name" value="Asn/Gln_amidotransferase"/>
</dbReference>
<dbReference type="SUPFAM" id="SSF89095">
    <property type="entry name" value="GatB/YqeY motif"/>
    <property type="match status" value="1"/>
</dbReference>
<comment type="caution">
    <text evidence="13">The sequence shown here is derived from an EMBL/GenBank/DDBJ whole genome shotgun (WGS) entry which is preliminary data.</text>
</comment>
<dbReference type="InterPro" id="IPR006075">
    <property type="entry name" value="Asn/Gln-tRNA_Trfase_suB/E_cat"/>
</dbReference>
<dbReference type="Gene3D" id="1.10.150.380">
    <property type="entry name" value="GatB domain, N-terminal subdomain"/>
    <property type="match status" value="1"/>
</dbReference>
<dbReference type="PANTHER" id="PTHR11659">
    <property type="entry name" value="GLUTAMYL-TRNA GLN AMIDOTRANSFERASE SUBUNIT B MITOCHONDRIAL AND PROKARYOTIC PET112-RELATED"/>
    <property type="match status" value="1"/>
</dbReference>
<dbReference type="PANTHER" id="PTHR11659:SF0">
    <property type="entry name" value="GLUTAMYL-TRNA(GLN) AMIDOTRANSFERASE SUBUNIT B, MITOCHONDRIAL"/>
    <property type="match status" value="1"/>
</dbReference>
<comment type="subunit">
    <text evidence="2 11">Heterotrimer of A, B and C subunits.</text>
</comment>
<evidence type="ECO:0000313" key="14">
    <source>
        <dbReference type="Proteomes" id="UP000220629"/>
    </source>
</evidence>
<evidence type="ECO:0000256" key="6">
    <source>
        <dbReference type="ARBA" id="ARBA00022840"/>
    </source>
</evidence>
<keyword evidence="5 11" id="KW-0547">Nucleotide-binding</keyword>
<dbReference type="HAMAP" id="MF_00121">
    <property type="entry name" value="GatB"/>
    <property type="match status" value="1"/>
</dbReference>
<dbReference type="GO" id="GO:0005524">
    <property type="term" value="F:ATP binding"/>
    <property type="evidence" value="ECO:0007669"/>
    <property type="project" value="UniProtKB-KW"/>
</dbReference>
<dbReference type="GO" id="GO:0050566">
    <property type="term" value="F:asparaginyl-tRNA synthase (glutamine-hydrolyzing) activity"/>
    <property type="evidence" value="ECO:0007669"/>
    <property type="project" value="RHEA"/>
</dbReference>
<name>A0A2A7RZ03_BURGA</name>
<keyword evidence="7 11" id="KW-0648">Protein biosynthesis</keyword>
<keyword evidence="13" id="KW-0808">Transferase</keyword>
<dbReference type="SMART" id="SM00845">
    <property type="entry name" value="GatB_Yqey"/>
    <property type="match status" value="1"/>
</dbReference>
<comment type="similarity">
    <text evidence="1 11">Belongs to the GatB/GatE family. GatB subfamily.</text>
</comment>
<evidence type="ECO:0000256" key="8">
    <source>
        <dbReference type="ARBA" id="ARBA00024799"/>
    </source>
</evidence>
<organism evidence="13 14">
    <name type="scientific">Burkholderia gladioli</name>
    <name type="common">Pseudomonas marginata</name>
    <name type="synonym">Phytomonas marginata</name>
    <dbReference type="NCBI Taxonomy" id="28095"/>
    <lineage>
        <taxon>Bacteria</taxon>
        <taxon>Pseudomonadati</taxon>
        <taxon>Pseudomonadota</taxon>
        <taxon>Betaproteobacteria</taxon>
        <taxon>Burkholderiales</taxon>
        <taxon>Burkholderiaceae</taxon>
        <taxon>Burkholderia</taxon>
    </lineage>
</organism>
<dbReference type="NCBIfam" id="NF004014">
    <property type="entry name" value="PRK05477.1-4"/>
    <property type="match status" value="1"/>
</dbReference>
<reference evidence="14" key="1">
    <citation type="submission" date="2017-09" db="EMBL/GenBank/DDBJ databases">
        <title>FDA dAtabase for Regulatory Grade micrObial Sequences (FDA-ARGOS): Supporting development and validation of Infectious Disease Dx tests.</title>
        <authorList>
            <person name="Minogue T."/>
            <person name="Wolcott M."/>
            <person name="Wasieloski L."/>
            <person name="Aguilar W."/>
            <person name="Moore D."/>
            <person name="Tallon L."/>
            <person name="Sadzewicz L."/>
            <person name="Ott S."/>
            <person name="Zhao X."/>
            <person name="Nagaraj S."/>
            <person name="Vavikolanu K."/>
            <person name="Aluvathingal J."/>
            <person name="Nadendla S."/>
            <person name="Sichtig H."/>
        </authorList>
    </citation>
    <scope>NUCLEOTIDE SEQUENCE [LARGE SCALE GENOMIC DNA]</scope>
    <source>
        <strain evidence="14">FDAARGOS_390</strain>
    </source>
</reference>
<evidence type="ECO:0000256" key="11">
    <source>
        <dbReference type="HAMAP-Rule" id="MF_00121"/>
    </source>
</evidence>
<dbReference type="InterPro" id="IPR017958">
    <property type="entry name" value="Gln-tRNA_amidoTrfase_suB_CS"/>
</dbReference>
<gene>
    <name evidence="11" type="primary">gatB</name>
    <name evidence="13" type="ORF">CRM94_18585</name>
</gene>
<dbReference type="Proteomes" id="UP000220629">
    <property type="component" value="Unassembled WGS sequence"/>
</dbReference>
<dbReference type="SUPFAM" id="SSF55931">
    <property type="entry name" value="Glutamine synthetase/guanido kinase"/>
    <property type="match status" value="1"/>
</dbReference>
<dbReference type="InterPro" id="IPR023168">
    <property type="entry name" value="GatB_Yqey_C_2"/>
</dbReference>
<dbReference type="InterPro" id="IPR004413">
    <property type="entry name" value="GatB"/>
</dbReference>
<dbReference type="NCBIfam" id="TIGR00133">
    <property type="entry name" value="gatB"/>
    <property type="match status" value="1"/>
</dbReference>
<sequence>MAQQWEVVIGLETHAQLSTASKIFSGASTQFGAEPNTQACAVDLALPGVLPVLNRGAVERAIRLGLALGSTVAQRSIFARKNYFYPDLPKGYQISQYEIPVVQGGQLTIQVPANEKAGKEAYSKTINLTRAHLEEDAGKSLHEDFAGMTGIDLNRAGTPLLEIVTEPEMRSAAEAVAYAKALHALVMWLGICDGNMQEGSFRCDANVSVRPLGQEKFGTRAEIKNLNSFRFLEDAINYEVRRQIELIEDGGTVVQETRLYDPDKRETRSMRSKEDAQDYRYFPDPDLMPVVIDPKWVERVRGEMPELPAAMQQRFVEQYGVTPYDAVVLTASKAMAAYFEAVVGKAGAANAKVAANWLMGDVSSLLNREGIEIDASPVSAAQLALVLQRIADGTISNKIAKEIFQAIWDEKAGDEAAADRIIEAKGLKQISDSGALEAIIDEVLAANAKSVEEFRAGKEKAFNALVGQAMKATKGKANPAQVNELLKKKLG</sequence>
<dbReference type="GO" id="GO:0070681">
    <property type="term" value="P:glutaminyl-tRNAGln biosynthesis via transamidation"/>
    <property type="evidence" value="ECO:0007669"/>
    <property type="project" value="TreeGrafter"/>
</dbReference>
<evidence type="ECO:0000259" key="12">
    <source>
        <dbReference type="SMART" id="SM00845"/>
    </source>
</evidence>
<dbReference type="EC" id="6.3.5.-" evidence="11"/>
<evidence type="ECO:0000256" key="9">
    <source>
        <dbReference type="ARBA" id="ARBA00047380"/>
    </source>
</evidence>
<protein>
    <recommendedName>
        <fullName evidence="3 11">Aspartyl/glutamyl-tRNA(Asn/Gln) amidotransferase subunit B</fullName>
        <shortName evidence="11">Asp/Glu-ADT subunit B</shortName>
        <ecNumber evidence="11">6.3.5.-</ecNumber>
    </recommendedName>
</protein>
<dbReference type="FunFam" id="1.10.150.380:FF:000001">
    <property type="entry name" value="Aspartyl/glutamyl-tRNA(Asn/Gln) amidotransferase subunit B"/>
    <property type="match status" value="1"/>
</dbReference>
<keyword evidence="6 11" id="KW-0067">ATP-binding</keyword>
<comment type="catalytic activity">
    <reaction evidence="10 11">
        <text>L-glutamyl-tRNA(Gln) + L-glutamine + ATP + H2O = L-glutaminyl-tRNA(Gln) + L-glutamate + ADP + phosphate + H(+)</text>
        <dbReference type="Rhea" id="RHEA:17521"/>
        <dbReference type="Rhea" id="RHEA-COMP:9681"/>
        <dbReference type="Rhea" id="RHEA-COMP:9684"/>
        <dbReference type="ChEBI" id="CHEBI:15377"/>
        <dbReference type="ChEBI" id="CHEBI:15378"/>
        <dbReference type="ChEBI" id="CHEBI:29985"/>
        <dbReference type="ChEBI" id="CHEBI:30616"/>
        <dbReference type="ChEBI" id="CHEBI:43474"/>
        <dbReference type="ChEBI" id="CHEBI:58359"/>
        <dbReference type="ChEBI" id="CHEBI:78520"/>
        <dbReference type="ChEBI" id="CHEBI:78521"/>
        <dbReference type="ChEBI" id="CHEBI:456216"/>
    </reaction>
</comment>
<evidence type="ECO:0000313" key="13">
    <source>
        <dbReference type="EMBL" id="PEH36627.1"/>
    </source>
</evidence>
<dbReference type="EMBL" id="PDDY01000004">
    <property type="protein sequence ID" value="PEH36627.1"/>
    <property type="molecule type" value="Genomic_DNA"/>
</dbReference>
<dbReference type="NCBIfam" id="NF004015">
    <property type="entry name" value="PRK05477.1-5"/>
    <property type="match status" value="1"/>
</dbReference>
<feature type="domain" description="Asn/Gln amidotransferase" evidence="12">
    <location>
        <begin position="337"/>
        <end position="490"/>
    </location>
</feature>
<dbReference type="InterPro" id="IPR042114">
    <property type="entry name" value="GatB_C_1"/>
</dbReference>
<dbReference type="InterPro" id="IPR017959">
    <property type="entry name" value="Asn/Gln-tRNA_amidoTrfase_suB/E"/>
</dbReference>
<keyword evidence="4 11" id="KW-0436">Ligase</keyword>
<evidence type="ECO:0000256" key="4">
    <source>
        <dbReference type="ARBA" id="ARBA00022598"/>
    </source>
</evidence>